<sequence>MSESTGTTSPVNDARTTPWPEGVVARYLTVAGATVDIVDKGIDERWRYDTACTGCPHKDMSVVEEYARRDAQRHASVCRALPRPAVTA</sequence>
<accession>A0ABU8USL5</accession>
<evidence type="ECO:0000313" key="2">
    <source>
        <dbReference type="Proteomes" id="UP001376459"/>
    </source>
</evidence>
<proteinExistence type="predicted"/>
<organism evidence="1 2">
    <name type="scientific">Streptomyces machairae</name>
    <dbReference type="NCBI Taxonomy" id="3134109"/>
    <lineage>
        <taxon>Bacteria</taxon>
        <taxon>Bacillati</taxon>
        <taxon>Actinomycetota</taxon>
        <taxon>Actinomycetes</taxon>
        <taxon>Kitasatosporales</taxon>
        <taxon>Streptomycetaceae</taxon>
        <taxon>Streptomyces</taxon>
    </lineage>
</organism>
<keyword evidence="2" id="KW-1185">Reference proteome</keyword>
<dbReference type="Proteomes" id="UP001376459">
    <property type="component" value="Unassembled WGS sequence"/>
</dbReference>
<name>A0ABU8USL5_9ACTN</name>
<evidence type="ECO:0000313" key="1">
    <source>
        <dbReference type="EMBL" id="MEJ8671894.1"/>
    </source>
</evidence>
<comment type="caution">
    <text evidence="1">The sequence shown here is derived from an EMBL/GenBank/DDBJ whole genome shotgun (WGS) entry which is preliminary data.</text>
</comment>
<protein>
    <submittedName>
        <fullName evidence="1">Uncharacterized protein</fullName>
    </submittedName>
</protein>
<reference evidence="1 2" key="1">
    <citation type="submission" date="2024-03" db="EMBL/GenBank/DDBJ databases">
        <title>Novel Streptomyces species of biotechnological and ecological value are a feature of Machair soil.</title>
        <authorList>
            <person name="Prole J.R."/>
            <person name="Goodfellow M."/>
            <person name="Allenby N."/>
            <person name="Ward A.C."/>
        </authorList>
    </citation>
    <scope>NUCLEOTIDE SEQUENCE [LARGE SCALE GENOMIC DNA]</scope>
    <source>
        <strain evidence="1 2">MS1.AVA.1</strain>
    </source>
</reference>
<dbReference type="EMBL" id="JBBKAK010000001">
    <property type="protein sequence ID" value="MEJ8671894.1"/>
    <property type="molecule type" value="Genomic_DNA"/>
</dbReference>
<gene>
    <name evidence="1" type="ORF">WKI71_36680</name>
</gene>